<evidence type="ECO:0000256" key="5">
    <source>
        <dbReference type="SAM" id="MobiDB-lite"/>
    </source>
</evidence>
<feature type="compositionally biased region" description="Low complexity" evidence="5">
    <location>
        <begin position="841"/>
        <end position="853"/>
    </location>
</feature>
<dbReference type="Gene3D" id="2.130.10.10">
    <property type="entry name" value="YVTN repeat-like/Quinoprotein amine dehydrogenase"/>
    <property type="match status" value="4"/>
</dbReference>
<sequence length="1265" mass="133024">MASGEEETVDNELNLESLKALKRVFEAADEDGSGELDIDEFCSKLGPHLGTNLTRQQITQLFMKIDADAGGTVDWDEFTNFMFLEKAQQAADEGSSENWRLFPQEFRDKNEQGCYHRDQVDRVYYVHQVDKYVTCGRDGSFRLWNAADLKHVRTVPNGSSWITDCVYLPQARQMVFTSMDRAISTYDMNRGSYDLTGRVYASGTMGVPLTLHVLAGDAGERVIYGDTEGSTVLLLCGGRELPARDLISTDEHKDYIFLHNEHSDWVTKVEWIPEIGLVTSSLDATIKVWDIARERLTHVCSHHSKGVHSYVWCRAFSVFASCGIERDVIVWQGNTGRKLGELRGHTSSVTSIVLDESLNQVFTMSVDKTIKVWDLRNHKCLQTIAEANWARPDDAHPGALLYDNVRRRLVTAANRPYVWHHKVVTLDKTGHREPLRGVLYNQVFHVAVSVDEGGTVCVWCMQDGSREGRFSNAHGCCRVTAISFDENERRLVTAANNASIHMWNFNNGSLLRSFQHDQEQLEVCCVLFARDEKRGSDSVYAAGWNKKVFVWQDEGEGDVTQYRTFEGHAADILAMAASRRRGLLATGDYDGRICVWNLYSGERKSGLRSTARAAEAADAAADAAGLAAVMGPPPPELLHQQPPASAGAGASRLGSAAATRQSSAAFPSPPRTAASSLRPRSPLRTGTAGTGAGAPAAATLPQTAPSTSRSGGTRASTAAGGEGAYLSVEALAWLEAWSPTQHAERRRAEAERASEEAAAEAARAAMEAAADAQGDLEAAPGSSSGGGDSDAAGSGASSGGGGLSRGATPLPAPQLHQQRQQQQGAEPGFSFRRMSSTGHEAASLAAAEAAAAAIGPGGGRPDSPSRAISPPPSSSRPDSRARTPSEAAAAPLLLLAACGDGRVHVWRIERTGAGRLLFTLPGAQRRLDVVSAARVSPDDEYFVTGDTGGHVRVWDVSAGLDASTPAALRPGFAQRAHWRAHDGAVAGLDFVRGGPQGAPLVVTAGRDCGVVLWSLDGGMVGVLGEHSWRLGDPSTWRDPTGARAPPPLDYDLEARRPEAAAGTAAAARMRERGAAGAEQAQAAGGEGGGQEFNTAGWARASGLDASAAAGGAPPRPPGRATCELALDGVALAAAAAAAGRRDFGGVPLAALMLQERRARAHAPPAPPPPPPHGRLRVHELDVGALAAVEGLLSTAAEKRRAKAAAARAALGGVGGGSGSSHATAGSGATAGSRAASAGGAAAAAAAAARNAASAAARAGGGHAHR</sequence>
<feature type="compositionally biased region" description="Low complexity" evidence="5">
    <location>
        <begin position="693"/>
        <end position="719"/>
    </location>
</feature>
<dbReference type="PROSITE" id="PS00018">
    <property type="entry name" value="EF_HAND_1"/>
    <property type="match status" value="2"/>
</dbReference>
<dbReference type="Pfam" id="PF13499">
    <property type="entry name" value="EF-hand_7"/>
    <property type="match status" value="1"/>
</dbReference>
<dbReference type="PROSITE" id="PS50222">
    <property type="entry name" value="EF_HAND_2"/>
    <property type="match status" value="2"/>
</dbReference>
<evidence type="ECO:0000313" key="8">
    <source>
        <dbReference type="Proteomes" id="UP000247498"/>
    </source>
</evidence>
<feature type="repeat" description="WD" evidence="4">
    <location>
        <begin position="259"/>
        <end position="299"/>
    </location>
</feature>
<feature type="compositionally biased region" description="Basic and acidic residues" evidence="5">
    <location>
        <begin position="744"/>
        <end position="755"/>
    </location>
</feature>
<evidence type="ECO:0000256" key="1">
    <source>
        <dbReference type="ARBA" id="ARBA00022574"/>
    </source>
</evidence>
<dbReference type="InterPro" id="IPR019775">
    <property type="entry name" value="WD40_repeat_CS"/>
</dbReference>
<dbReference type="PROSITE" id="PS50082">
    <property type="entry name" value="WD_REPEATS_2"/>
    <property type="match status" value="6"/>
</dbReference>
<dbReference type="PROSITE" id="PS50294">
    <property type="entry name" value="WD_REPEATS_REGION"/>
    <property type="match status" value="3"/>
</dbReference>
<feature type="region of interest" description="Disordered" evidence="5">
    <location>
        <begin position="744"/>
        <end position="885"/>
    </location>
</feature>
<protein>
    <recommendedName>
        <fullName evidence="6">EF-hand domain-containing protein</fullName>
    </recommendedName>
</protein>
<feature type="repeat" description="WD" evidence="4">
    <location>
        <begin position="930"/>
        <end position="964"/>
    </location>
</feature>
<dbReference type="PANTHER" id="PTHR44324">
    <property type="entry name" value="WD40 REPEAT DOMAIN 95"/>
    <property type="match status" value="1"/>
</dbReference>
<dbReference type="SUPFAM" id="SSF50978">
    <property type="entry name" value="WD40 repeat-like"/>
    <property type="match status" value="3"/>
</dbReference>
<feature type="compositionally biased region" description="Low complexity" evidence="5">
    <location>
        <begin position="759"/>
        <end position="782"/>
    </location>
</feature>
<dbReference type="InParanoid" id="A0A2V0P591"/>
<dbReference type="InterPro" id="IPR015943">
    <property type="entry name" value="WD40/YVTN_repeat-like_dom_sf"/>
</dbReference>
<dbReference type="CDD" id="cd00200">
    <property type="entry name" value="WD40"/>
    <property type="match status" value="1"/>
</dbReference>
<comment type="caution">
    <text evidence="7">The sequence shown here is derived from an EMBL/GenBank/DDBJ whole genome shotgun (WGS) entry which is preliminary data.</text>
</comment>
<feature type="region of interest" description="Disordered" evidence="5">
    <location>
        <begin position="627"/>
        <end position="719"/>
    </location>
</feature>
<evidence type="ECO:0000256" key="4">
    <source>
        <dbReference type="PROSITE-ProRule" id="PRU00221"/>
    </source>
</evidence>
<evidence type="ECO:0000313" key="7">
    <source>
        <dbReference type="EMBL" id="GBF93020.1"/>
    </source>
</evidence>
<dbReference type="Pfam" id="PF00400">
    <property type="entry name" value="WD40"/>
    <property type="match status" value="5"/>
</dbReference>
<dbReference type="STRING" id="307507.A0A2V0P591"/>
<feature type="repeat" description="WD" evidence="4">
    <location>
        <begin position="116"/>
        <end position="154"/>
    </location>
</feature>
<feature type="compositionally biased region" description="Low complexity" evidence="5">
    <location>
        <begin position="814"/>
        <end position="823"/>
    </location>
</feature>
<dbReference type="SMART" id="SM00320">
    <property type="entry name" value="WD40"/>
    <property type="match status" value="12"/>
</dbReference>
<dbReference type="OrthoDB" id="515012at2759"/>
<feature type="compositionally biased region" description="Low complexity" evidence="5">
    <location>
        <begin position="637"/>
        <end position="658"/>
    </location>
</feature>
<dbReference type="EMBL" id="BDRX01000037">
    <property type="protein sequence ID" value="GBF93020.1"/>
    <property type="molecule type" value="Genomic_DNA"/>
</dbReference>
<dbReference type="InterPro" id="IPR051242">
    <property type="entry name" value="WD-EF-hand_domain"/>
</dbReference>
<dbReference type="AlphaFoldDB" id="A0A2V0P591"/>
<dbReference type="InterPro" id="IPR018247">
    <property type="entry name" value="EF_Hand_1_Ca_BS"/>
</dbReference>
<keyword evidence="8" id="KW-1185">Reference proteome</keyword>
<feature type="repeat" description="WD" evidence="4">
    <location>
        <begin position="565"/>
        <end position="606"/>
    </location>
</feature>
<dbReference type="InterPro" id="IPR001680">
    <property type="entry name" value="WD40_rpt"/>
</dbReference>
<keyword evidence="2" id="KW-0677">Repeat</keyword>
<evidence type="ECO:0000256" key="3">
    <source>
        <dbReference type="ARBA" id="ARBA00022837"/>
    </source>
</evidence>
<proteinExistence type="predicted"/>
<evidence type="ECO:0000259" key="6">
    <source>
        <dbReference type="PROSITE" id="PS50222"/>
    </source>
</evidence>
<gene>
    <name evidence="7" type="ORF">Rsub_05631</name>
</gene>
<feature type="region of interest" description="Disordered" evidence="5">
    <location>
        <begin position="1031"/>
        <end position="1094"/>
    </location>
</feature>
<dbReference type="PRINTS" id="PR00320">
    <property type="entry name" value="GPROTEINBRPT"/>
</dbReference>
<dbReference type="InterPro" id="IPR011992">
    <property type="entry name" value="EF-hand-dom_pair"/>
</dbReference>
<dbReference type="SUPFAM" id="SSF47473">
    <property type="entry name" value="EF-hand"/>
    <property type="match status" value="1"/>
</dbReference>
<feature type="region of interest" description="Disordered" evidence="5">
    <location>
        <begin position="1210"/>
        <end position="1233"/>
    </location>
</feature>
<dbReference type="GO" id="GO:0005509">
    <property type="term" value="F:calcium ion binding"/>
    <property type="evidence" value="ECO:0007669"/>
    <property type="project" value="InterPro"/>
</dbReference>
<dbReference type="CDD" id="cd00051">
    <property type="entry name" value="EFh"/>
    <property type="match status" value="1"/>
</dbReference>
<dbReference type="InterPro" id="IPR036322">
    <property type="entry name" value="WD40_repeat_dom_sf"/>
</dbReference>
<name>A0A2V0P591_9CHLO</name>
<feature type="repeat" description="WD" evidence="4">
    <location>
        <begin position="342"/>
        <end position="383"/>
    </location>
</feature>
<dbReference type="Proteomes" id="UP000247498">
    <property type="component" value="Unassembled WGS sequence"/>
</dbReference>
<keyword evidence="3" id="KW-0106">Calcium</keyword>
<dbReference type="Gene3D" id="1.10.238.10">
    <property type="entry name" value="EF-hand"/>
    <property type="match status" value="1"/>
</dbReference>
<feature type="compositionally biased region" description="Low complexity" evidence="5">
    <location>
        <begin position="1074"/>
        <end position="1083"/>
    </location>
</feature>
<evidence type="ECO:0000256" key="2">
    <source>
        <dbReference type="ARBA" id="ARBA00022737"/>
    </source>
</evidence>
<feature type="compositionally biased region" description="Low complexity" evidence="5">
    <location>
        <begin position="1219"/>
        <end position="1233"/>
    </location>
</feature>
<feature type="domain" description="EF-hand" evidence="6">
    <location>
        <begin position="53"/>
        <end position="88"/>
    </location>
</feature>
<dbReference type="SMART" id="SM00054">
    <property type="entry name" value="EFh"/>
    <property type="match status" value="2"/>
</dbReference>
<dbReference type="PROSITE" id="PS00678">
    <property type="entry name" value="WD_REPEATS_1"/>
    <property type="match status" value="4"/>
</dbReference>
<feature type="repeat" description="WD" evidence="4">
    <location>
        <begin position="479"/>
        <end position="513"/>
    </location>
</feature>
<dbReference type="InterPro" id="IPR020472">
    <property type="entry name" value="WD40_PAC1"/>
</dbReference>
<accession>A0A2V0P591</accession>
<organism evidence="7 8">
    <name type="scientific">Raphidocelis subcapitata</name>
    <dbReference type="NCBI Taxonomy" id="307507"/>
    <lineage>
        <taxon>Eukaryota</taxon>
        <taxon>Viridiplantae</taxon>
        <taxon>Chlorophyta</taxon>
        <taxon>core chlorophytes</taxon>
        <taxon>Chlorophyceae</taxon>
        <taxon>CS clade</taxon>
        <taxon>Sphaeropleales</taxon>
        <taxon>Selenastraceae</taxon>
        <taxon>Raphidocelis</taxon>
    </lineage>
</organism>
<feature type="domain" description="EF-hand" evidence="6">
    <location>
        <begin position="16"/>
        <end position="51"/>
    </location>
</feature>
<keyword evidence="1 4" id="KW-0853">WD repeat</keyword>
<dbReference type="InterPro" id="IPR002048">
    <property type="entry name" value="EF_hand_dom"/>
</dbReference>
<dbReference type="PANTHER" id="PTHR44324:SF4">
    <property type="entry name" value="WD40 REPEAT DOMAIN 95"/>
    <property type="match status" value="1"/>
</dbReference>
<reference evidence="7 8" key="1">
    <citation type="journal article" date="2018" name="Sci. Rep.">
        <title>Raphidocelis subcapitata (=Pseudokirchneriella subcapitata) provides an insight into genome evolution and environmental adaptations in the Sphaeropleales.</title>
        <authorList>
            <person name="Suzuki S."/>
            <person name="Yamaguchi H."/>
            <person name="Nakajima N."/>
            <person name="Kawachi M."/>
        </authorList>
    </citation>
    <scope>NUCLEOTIDE SEQUENCE [LARGE SCALE GENOMIC DNA]</scope>
    <source>
        <strain evidence="7 8">NIES-35</strain>
    </source>
</reference>